<comment type="function">
    <text evidence="5">Part of a stress-induced multi-chaperone system, it is involved in the recovery of the cell from heat-induced damage, in cooperation with DnaK, DnaJ and GrpE. Acts before DnaK, in the processing of protein aggregates. Protein binding stimulates the ATPase activity; ATP hydrolysis unfolds the denatured protein aggregates, which probably helps expose new hydrophobic binding sites on the surface of ClpB-bound aggregates, contributing to the solubilization and refolding of denatured protein aggregates by DnaK.</text>
</comment>
<dbReference type="EMBL" id="CP145132">
    <property type="protein sequence ID" value="WWC55260.1"/>
    <property type="molecule type" value="Genomic_DNA"/>
</dbReference>
<dbReference type="FunFam" id="3.40.50.300:FF:000010">
    <property type="entry name" value="Chaperone clpB 1, putative"/>
    <property type="match status" value="1"/>
</dbReference>
<dbReference type="AlphaFoldDB" id="A0A1E9PPU8"/>
<dbReference type="PROSITE" id="PS51903">
    <property type="entry name" value="CLP_R"/>
    <property type="match status" value="1"/>
</dbReference>
<evidence type="ECO:0000256" key="2">
    <source>
        <dbReference type="ARBA" id="ARBA00022741"/>
    </source>
</evidence>
<dbReference type="GO" id="GO:0005524">
    <property type="term" value="F:ATP binding"/>
    <property type="evidence" value="ECO:0007669"/>
    <property type="project" value="UniProtKB-KW"/>
</dbReference>
<dbReference type="Gene3D" id="1.10.1780.10">
    <property type="entry name" value="Clp, N-terminal domain"/>
    <property type="match status" value="1"/>
</dbReference>
<keyword evidence="3 7" id="KW-0067">ATP-binding</keyword>
<sequence>MVNSKKRLAENIEAALKQAENLAIEKKHKNIAIAHVFNYLIEDQNGFIYRFLKSLNVPMKAMQAEINRELSRIGSNYGKNLNYGQQFSKQLGDLLQGAEDYQEKRQANEIASQDLLMALFDQKNNELTHWLNNYVNRASAHKKLADYQEKRMVDKDDVSLSFPALSKYARNLNASYRAGEMDPIIGREKELADMVLILSRRSKNNPLLIGEAGVGKTALVEGLVQHIEKDKLPSSLKDTIVMALDIGALIAGAKYRGDFEERLKAVLDEVRSSQGKIILFIDEIHTIVGAGKTEGAMDAGNLLKPMLARGEIHCIGATTHQEYHQYFEKDRALDRRFQRILIDQPTLVESQAILKGLQAQHESYHHVFIEDQAIEASVALSDRYMTDRYLPDKAIDVLDIACAEVSMALKKVPDSLLAAREERYHMELTLANAQTASDGQADEKDKLQQALSSAQNEEASLEKQWQVEKNLLKDWQDYRQNLLQARLDLAQAQKDFNSQAVKILQEESIPQHEDKIRQVQADYQAILDGSDGPLLDPWVRKNDVAKVIARQTGIPVAQVAEHEREKLMHLASRLHQRIVGQDPAVQAVSQAVIRSRADVQDPNRPIGSFLFLGPTGVGKTELAKALADQLFNDEEKIIRLDMSEYMEKHSVARLVGAPPGYVGYEEGGQLTEAVRRQPYAVILLDEIEKAHRDVFNLLLQILDDGRLTDNQGQVIDFKNTILIMTSNLGSDILLADMLQHKNSEISLEARQAVTKKLQEHFRPEFLNRIDDTILFSALSKEDMEAIVEKLLDQLKVRLSQQDIFLTYQEDLKDCLADSAYEPEFGARPLKRFIRKHLETPLAERIISGQIKAQDQVNLSYDTDSEQVIFKVKDN</sequence>
<evidence type="ECO:0000256" key="6">
    <source>
        <dbReference type="PROSITE-ProRule" id="PRU01251"/>
    </source>
</evidence>
<dbReference type="GO" id="GO:0016887">
    <property type="term" value="F:ATP hydrolysis activity"/>
    <property type="evidence" value="ECO:0007669"/>
    <property type="project" value="InterPro"/>
</dbReference>
<dbReference type="GO" id="GO:0005737">
    <property type="term" value="C:cytoplasm"/>
    <property type="evidence" value="ECO:0007669"/>
    <property type="project" value="TreeGrafter"/>
</dbReference>
<dbReference type="InterPro" id="IPR019489">
    <property type="entry name" value="Clp_ATPase_C"/>
</dbReference>
<dbReference type="InterPro" id="IPR036628">
    <property type="entry name" value="Clp_N_dom_sf"/>
</dbReference>
<keyword evidence="13" id="KW-1185">Reference proteome</keyword>
<keyword evidence="1 6" id="KW-0677">Repeat</keyword>
<dbReference type="InterPro" id="IPR004176">
    <property type="entry name" value="Clp_R_N"/>
</dbReference>
<evidence type="ECO:0000256" key="8">
    <source>
        <dbReference type="SAM" id="Coils"/>
    </source>
</evidence>
<dbReference type="Pfam" id="PF10431">
    <property type="entry name" value="ClpB_D2-small"/>
    <property type="match status" value="1"/>
</dbReference>
<evidence type="ECO:0000256" key="4">
    <source>
        <dbReference type="ARBA" id="ARBA00023186"/>
    </source>
</evidence>
<dbReference type="CDD" id="cd00009">
    <property type="entry name" value="AAA"/>
    <property type="match status" value="1"/>
</dbReference>
<evidence type="ECO:0000313" key="11">
    <source>
        <dbReference type="EMBL" id="MCY3087005.1"/>
    </source>
</evidence>
<dbReference type="Gene3D" id="1.10.8.60">
    <property type="match status" value="1"/>
</dbReference>
<evidence type="ECO:0000256" key="5">
    <source>
        <dbReference type="ARBA" id="ARBA00025613"/>
    </source>
</evidence>
<dbReference type="Gene3D" id="3.40.50.300">
    <property type="entry name" value="P-loop containing nucleotide triphosphate hydrolases"/>
    <property type="match status" value="3"/>
</dbReference>
<dbReference type="InterPro" id="IPR018368">
    <property type="entry name" value="ClpA/B_CS1"/>
</dbReference>
<name>A0A1E9PPU8_9LACT</name>
<dbReference type="SUPFAM" id="SSF81923">
    <property type="entry name" value="Double Clp-N motif"/>
    <property type="match status" value="1"/>
</dbReference>
<dbReference type="InterPro" id="IPR003959">
    <property type="entry name" value="ATPase_AAA_core"/>
</dbReference>
<dbReference type="PROSITE" id="PS00871">
    <property type="entry name" value="CLPAB_2"/>
    <property type="match status" value="1"/>
</dbReference>
<dbReference type="PROSITE" id="PS00870">
    <property type="entry name" value="CLPAB_1"/>
    <property type="match status" value="1"/>
</dbReference>
<dbReference type="SUPFAM" id="SSF52540">
    <property type="entry name" value="P-loop containing nucleoside triphosphate hydrolases"/>
    <property type="match status" value="2"/>
</dbReference>
<feature type="region of interest" description="Disordered" evidence="9">
    <location>
        <begin position="434"/>
        <end position="455"/>
    </location>
</feature>
<comment type="similarity">
    <text evidence="7">Belongs to the ClpA/ClpB family.</text>
</comment>
<gene>
    <name evidence="12" type="ORF">DBT44_0002845</name>
    <name evidence="11" type="ORF">ODY61_02600</name>
</gene>
<organism evidence="11 14">
    <name type="scientific">Aerococcus mictus</name>
    <dbReference type="NCBI Taxonomy" id="2976810"/>
    <lineage>
        <taxon>Bacteria</taxon>
        <taxon>Bacillati</taxon>
        <taxon>Bacillota</taxon>
        <taxon>Bacilli</taxon>
        <taxon>Lactobacillales</taxon>
        <taxon>Aerococcaceae</taxon>
        <taxon>Aerococcus</taxon>
    </lineage>
</organism>
<dbReference type="GO" id="GO:0034605">
    <property type="term" value="P:cellular response to heat"/>
    <property type="evidence" value="ECO:0007669"/>
    <property type="project" value="TreeGrafter"/>
</dbReference>
<dbReference type="EMBL" id="JAOTMY010000001">
    <property type="protein sequence ID" value="MCY3087005.1"/>
    <property type="molecule type" value="Genomic_DNA"/>
</dbReference>
<dbReference type="InterPro" id="IPR027417">
    <property type="entry name" value="P-loop_NTPase"/>
</dbReference>
<keyword evidence="4 7" id="KW-0143">Chaperone</keyword>
<dbReference type="RefSeq" id="WP_070558435.1">
    <property type="nucleotide sequence ID" value="NZ_CAJHLG010000004.1"/>
</dbReference>
<dbReference type="Pfam" id="PF17871">
    <property type="entry name" value="AAA_lid_9"/>
    <property type="match status" value="1"/>
</dbReference>
<dbReference type="FunFam" id="3.40.50.300:FF:000025">
    <property type="entry name" value="ATP-dependent Clp protease subunit"/>
    <property type="match status" value="1"/>
</dbReference>
<proteinExistence type="inferred from homology"/>
<evidence type="ECO:0000313" key="12">
    <source>
        <dbReference type="EMBL" id="WWC55260.1"/>
    </source>
</evidence>
<dbReference type="GeneID" id="86857881"/>
<dbReference type="CDD" id="cd19499">
    <property type="entry name" value="RecA-like_ClpB_Hsp104-like"/>
    <property type="match status" value="1"/>
</dbReference>
<evidence type="ECO:0000256" key="9">
    <source>
        <dbReference type="SAM" id="MobiDB-lite"/>
    </source>
</evidence>
<reference evidence="11" key="2">
    <citation type="submission" date="2022-09" db="EMBL/GenBank/DDBJ databases">
        <title>Aerococcus urinae taxonomy study.</title>
        <authorList>
            <person name="Christensen J."/>
            <person name="Senneby E."/>
        </authorList>
    </citation>
    <scope>NUCLEOTIDE SEQUENCE</scope>
    <source>
        <strain evidence="11">LUND-41-B12</strain>
    </source>
</reference>
<evidence type="ECO:0000256" key="7">
    <source>
        <dbReference type="RuleBase" id="RU004432"/>
    </source>
</evidence>
<dbReference type="InterPro" id="IPR028299">
    <property type="entry name" value="ClpA/B_CS2"/>
</dbReference>
<evidence type="ECO:0000313" key="14">
    <source>
        <dbReference type="Proteomes" id="UP001069047"/>
    </source>
</evidence>
<feature type="coiled-coil region" evidence="8">
    <location>
        <begin position="2"/>
        <end position="29"/>
    </location>
</feature>
<dbReference type="PANTHER" id="PTHR11638:SF18">
    <property type="entry name" value="HEAT SHOCK PROTEIN 104"/>
    <property type="match status" value="1"/>
</dbReference>
<evidence type="ECO:0000313" key="13">
    <source>
        <dbReference type="Proteomes" id="UP000250354"/>
    </source>
</evidence>
<dbReference type="PANTHER" id="PTHR11638">
    <property type="entry name" value="ATP-DEPENDENT CLP PROTEASE"/>
    <property type="match status" value="1"/>
</dbReference>
<dbReference type="Proteomes" id="UP001069047">
    <property type="component" value="Unassembled WGS sequence"/>
</dbReference>
<reference evidence="12 13" key="1">
    <citation type="journal article" date="2020" name="J. Bacteriol.">
        <title>Aerococcus urinae Isolated from Women with Lower Urinary Tract Symptoms: In Vitro Aggregation and Genome Analysis.</title>
        <authorList>
            <person name="Hilt E.E."/>
            <person name="Putonti C."/>
            <person name="Thomas-White K."/>
            <person name="Lewis A.L."/>
            <person name="Visick K.L."/>
            <person name="Gilbert N.M."/>
            <person name="Wolfe A.J."/>
        </authorList>
    </citation>
    <scope>NUCLEOTIDE SEQUENCE [LARGE SCALE GENOMIC DNA]</scope>
    <source>
        <strain evidence="12 13">UMB1016</strain>
    </source>
</reference>
<dbReference type="Proteomes" id="UP000250354">
    <property type="component" value="Chromosome"/>
</dbReference>
<accession>A0A9Q4DDI7</accession>
<dbReference type="SMART" id="SM01086">
    <property type="entry name" value="ClpB_D2-small"/>
    <property type="match status" value="1"/>
</dbReference>
<dbReference type="SMART" id="SM00382">
    <property type="entry name" value="AAA"/>
    <property type="match status" value="2"/>
</dbReference>
<feature type="domain" description="Clp R" evidence="10">
    <location>
        <begin position="5"/>
        <end position="153"/>
    </location>
</feature>
<keyword evidence="2 7" id="KW-0547">Nucleotide-binding</keyword>
<dbReference type="PRINTS" id="PR00300">
    <property type="entry name" value="CLPPROTEASEA"/>
</dbReference>
<reference evidence="12" key="3">
    <citation type="submission" date="2024-02" db="EMBL/GenBank/DDBJ databases">
        <authorList>
            <person name="Choi B."/>
        </authorList>
    </citation>
    <scope>NUCLEOTIDE SEQUENCE</scope>
    <source>
        <strain evidence="12">UMB1016</strain>
    </source>
</reference>
<dbReference type="InterPro" id="IPR001270">
    <property type="entry name" value="ClpA/B"/>
</dbReference>
<protein>
    <submittedName>
        <fullName evidence="11">AAA family ATPase</fullName>
    </submittedName>
</protein>
<dbReference type="Pfam" id="PF00004">
    <property type="entry name" value="AAA"/>
    <property type="match status" value="1"/>
</dbReference>
<dbReference type="InterPro" id="IPR050130">
    <property type="entry name" value="ClpA_ClpB"/>
</dbReference>
<evidence type="ECO:0000256" key="1">
    <source>
        <dbReference type="ARBA" id="ARBA00022737"/>
    </source>
</evidence>
<evidence type="ECO:0000256" key="3">
    <source>
        <dbReference type="ARBA" id="ARBA00022840"/>
    </source>
</evidence>
<evidence type="ECO:0000259" key="10">
    <source>
        <dbReference type="PROSITE" id="PS51903"/>
    </source>
</evidence>
<accession>A0A1E9PPU8</accession>
<keyword evidence="8" id="KW-0175">Coiled coil</keyword>
<dbReference type="InterPro" id="IPR041546">
    <property type="entry name" value="ClpA/ClpB_AAA_lid"/>
</dbReference>
<dbReference type="Pfam" id="PF02861">
    <property type="entry name" value="Clp_N"/>
    <property type="match status" value="1"/>
</dbReference>
<dbReference type="InterPro" id="IPR003593">
    <property type="entry name" value="AAA+_ATPase"/>
</dbReference>
<dbReference type="Pfam" id="PF07724">
    <property type="entry name" value="AAA_2"/>
    <property type="match status" value="1"/>
</dbReference>